<feature type="non-terminal residue" evidence="1">
    <location>
        <position position="1"/>
    </location>
</feature>
<dbReference type="EMBL" id="JAATIS010003638">
    <property type="protein sequence ID" value="KAG2464362.1"/>
    <property type="molecule type" value="Genomic_DNA"/>
</dbReference>
<protein>
    <submittedName>
        <fullName evidence="1">GVIN1 GTPase</fullName>
    </submittedName>
</protein>
<evidence type="ECO:0000313" key="1">
    <source>
        <dbReference type="EMBL" id="KAG2464362.1"/>
    </source>
</evidence>
<feature type="non-terminal residue" evidence="1">
    <location>
        <position position="238"/>
    </location>
</feature>
<comment type="caution">
    <text evidence="1">The sequence shown here is derived from an EMBL/GenBank/DDBJ whole genome shotgun (WGS) entry which is preliminary data.</text>
</comment>
<keyword evidence="2" id="KW-1185">Reference proteome</keyword>
<gene>
    <name evidence="1" type="primary">Gvin1_16</name>
    <name evidence="1" type="ORF">GTO96_0002373</name>
</gene>
<dbReference type="Proteomes" id="UP000886611">
    <property type="component" value="Unassembled WGS sequence"/>
</dbReference>
<name>A0A8X7XA32_POLSE</name>
<reference evidence="1 2" key="1">
    <citation type="journal article" date="2021" name="Cell">
        <title>Tracing the genetic footprints of vertebrate landing in non-teleost ray-finned fishes.</title>
        <authorList>
            <person name="Bi X."/>
            <person name="Wang K."/>
            <person name="Yang L."/>
            <person name="Pan H."/>
            <person name="Jiang H."/>
            <person name="Wei Q."/>
            <person name="Fang M."/>
            <person name="Yu H."/>
            <person name="Zhu C."/>
            <person name="Cai Y."/>
            <person name="He Y."/>
            <person name="Gan X."/>
            <person name="Zeng H."/>
            <person name="Yu D."/>
            <person name="Zhu Y."/>
            <person name="Jiang H."/>
            <person name="Qiu Q."/>
            <person name="Yang H."/>
            <person name="Zhang Y.E."/>
            <person name="Wang W."/>
            <person name="Zhu M."/>
            <person name="He S."/>
            <person name="Zhang G."/>
        </authorList>
    </citation>
    <scope>NUCLEOTIDE SEQUENCE [LARGE SCALE GENOMIC DNA]</scope>
    <source>
        <strain evidence="1">Bchr_013</strain>
    </source>
</reference>
<organism evidence="1 2">
    <name type="scientific">Polypterus senegalus</name>
    <name type="common">Senegal bichir</name>
    <dbReference type="NCBI Taxonomy" id="55291"/>
    <lineage>
        <taxon>Eukaryota</taxon>
        <taxon>Metazoa</taxon>
        <taxon>Chordata</taxon>
        <taxon>Craniata</taxon>
        <taxon>Vertebrata</taxon>
        <taxon>Euteleostomi</taxon>
        <taxon>Actinopterygii</taxon>
        <taxon>Polypteriformes</taxon>
        <taxon>Polypteridae</taxon>
        <taxon>Polypterus</taxon>
    </lineage>
</organism>
<proteinExistence type="predicted"/>
<sequence length="238" mass="27286">MSGSSNPDQETEGLQKHFKDVGLDPAYWLPKLKETLGIISVQALPYVGREDYEKLLPHCKAEWEKRALKSVFNIKEDKSVVEKLQKEQLEKARKRQEESRCMLRELRTLYEQGKERSDHDVEAIKEKLQTELEIPPEYWSTSTVPLKAVIENMQKQLGCMESSLQKSENLSDGEIIKNASGGLALEGIYKSDKLEDLMNKREQLIDLHQSFSLAGPQDTQVFEQVEVSSHESESTFEN</sequence>
<accession>A0A8X7XA32</accession>
<dbReference type="AlphaFoldDB" id="A0A8X7XA32"/>
<evidence type="ECO:0000313" key="2">
    <source>
        <dbReference type="Proteomes" id="UP000886611"/>
    </source>
</evidence>